<dbReference type="SUPFAM" id="SSF50475">
    <property type="entry name" value="FMN-binding split barrel"/>
    <property type="match status" value="1"/>
</dbReference>
<accession>A0A381PAM5</accession>
<dbReference type="AlphaFoldDB" id="A0A381PAM5"/>
<gene>
    <name evidence="3" type="ORF">METZ01_LOCUS16880</name>
</gene>
<proteinExistence type="predicted"/>
<reference evidence="3" key="1">
    <citation type="submission" date="2018-05" db="EMBL/GenBank/DDBJ databases">
        <authorList>
            <person name="Lanie J.A."/>
            <person name="Ng W.-L."/>
            <person name="Kazmierczak K.M."/>
            <person name="Andrzejewski T.M."/>
            <person name="Davidsen T.M."/>
            <person name="Wayne K.J."/>
            <person name="Tettelin H."/>
            <person name="Glass J.I."/>
            <person name="Rusch D."/>
            <person name="Podicherti R."/>
            <person name="Tsui H.-C.T."/>
            <person name="Winkler M.E."/>
        </authorList>
    </citation>
    <scope>NUCLEOTIDE SEQUENCE</scope>
</reference>
<evidence type="ECO:0000256" key="1">
    <source>
        <dbReference type="ARBA" id="ARBA00023002"/>
    </source>
</evidence>
<dbReference type="GO" id="GO:0005829">
    <property type="term" value="C:cytosol"/>
    <property type="evidence" value="ECO:0007669"/>
    <property type="project" value="TreeGrafter"/>
</dbReference>
<evidence type="ECO:0000313" key="3">
    <source>
        <dbReference type="EMBL" id="SUZ64026.1"/>
    </source>
</evidence>
<name>A0A381PAM5_9ZZZZ</name>
<dbReference type="EMBL" id="UINC01000928">
    <property type="protein sequence ID" value="SUZ64026.1"/>
    <property type="molecule type" value="Genomic_DNA"/>
</dbReference>
<dbReference type="GO" id="GO:0070967">
    <property type="term" value="F:coenzyme F420 binding"/>
    <property type="evidence" value="ECO:0007669"/>
    <property type="project" value="TreeGrafter"/>
</dbReference>
<feature type="domain" description="Pyridoxamine 5'-phosphate oxidase N-terminal" evidence="2">
    <location>
        <begin position="5"/>
        <end position="121"/>
    </location>
</feature>
<sequence length="136" mass="15761">MNESELLELLDHARVATLATIRADGRVDLVPITFAFDEQVVVTAIDHKRKSTTELKRLDNISQFPEVTLLVDHYDDQDWNRLWWVRVRGRAKVHQTGSEYERALDLLADRYNQYAKTRPKGAAIIIDRTELTGWKA</sequence>
<dbReference type="PANTHER" id="PTHR35176">
    <property type="entry name" value="HEME OXYGENASE HI_0854-RELATED"/>
    <property type="match status" value="1"/>
</dbReference>
<dbReference type="GO" id="GO:0016627">
    <property type="term" value="F:oxidoreductase activity, acting on the CH-CH group of donors"/>
    <property type="evidence" value="ECO:0007669"/>
    <property type="project" value="TreeGrafter"/>
</dbReference>
<protein>
    <recommendedName>
        <fullName evidence="2">Pyridoxamine 5'-phosphate oxidase N-terminal domain-containing protein</fullName>
    </recommendedName>
</protein>
<dbReference type="InterPro" id="IPR019967">
    <property type="entry name" value="F420-dep_enz_PPOX_Rv0121"/>
</dbReference>
<evidence type="ECO:0000259" key="2">
    <source>
        <dbReference type="Pfam" id="PF01243"/>
    </source>
</evidence>
<keyword evidence="1" id="KW-0560">Oxidoreductase</keyword>
<organism evidence="3">
    <name type="scientific">marine metagenome</name>
    <dbReference type="NCBI Taxonomy" id="408172"/>
    <lineage>
        <taxon>unclassified sequences</taxon>
        <taxon>metagenomes</taxon>
        <taxon>ecological metagenomes</taxon>
    </lineage>
</organism>
<dbReference type="Pfam" id="PF01243">
    <property type="entry name" value="PNPOx_N"/>
    <property type="match status" value="1"/>
</dbReference>
<dbReference type="InterPro" id="IPR052019">
    <property type="entry name" value="F420H2_bilvrd_red/Heme_oxyg"/>
</dbReference>
<dbReference type="InterPro" id="IPR012349">
    <property type="entry name" value="Split_barrel_FMN-bd"/>
</dbReference>
<dbReference type="PANTHER" id="PTHR35176:SF2">
    <property type="entry name" value="F420H(2)-DEPENDENT REDUCTASE RV1155"/>
    <property type="match status" value="1"/>
</dbReference>
<dbReference type="Gene3D" id="2.30.110.10">
    <property type="entry name" value="Electron Transport, Fmn-binding Protein, Chain A"/>
    <property type="match status" value="1"/>
</dbReference>
<dbReference type="InterPro" id="IPR011576">
    <property type="entry name" value="Pyridox_Oxase_N"/>
</dbReference>
<dbReference type="NCBIfam" id="TIGR03668">
    <property type="entry name" value="Rv0121_F420"/>
    <property type="match status" value="1"/>
</dbReference>